<sequence length="291" mass="32894">MASILVIGGTRFFGKKLVKRLIDHGDTVTVMTRTSLPPEFQGYVNHLQCDRTNFEDFKTTIGAKTFDIIYDNINYSPQEATQTIEVFAQSNPRYIFTSTLSVHDMDGRAKVENDFDPTTYPLIAGDSSQFDYGEGKRQAEAAYFQKAAFPVVAVRFPMVLGEDDYTQRLLFHIERIEQQKTIAFVNLDAEMGFIHSDEAADFLFWAGRETFTGPIHAASHGQISMQSLISLIEHKTTMQAMITNADDEKNLSPFAIPQSWYMNTDYAASLGFSFSTLDDWLPSLIEKLKNN</sequence>
<feature type="domain" description="NAD-dependent epimerase/dehydratase" evidence="1">
    <location>
        <begin position="4"/>
        <end position="209"/>
    </location>
</feature>
<evidence type="ECO:0000313" key="2">
    <source>
        <dbReference type="EMBL" id="PWI25083.1"/>
    </source>
</evidence>
<keyword evidence="3" id="KW-1185">Reference proteome</keyword>
<dbReference type="EMBL" id="QFVR01000012">
    <property type="protein sequence ID" value="PWI25083.1"/>
    <property type="molecule type" value="Genomic_DNA"/>
</dbReference>
<dbReference type="Pfam" id="PF01370">
    <property type="entry name" value="Epimerase"/>
    <property type="match status" value="1"/>
</dbReference>
<comment type="caution">
    <text evidence="2">The sequence shown here is derived from an EMBL/GenBank/DDBJ whole genome shotgun (WGS) entry which is preliminary data.</text>
</comment>
<dbReference type="InterPro" id="IPR036291">
    <property type="entry name" value="NAD(P)-bd_dom_sf"/>
</dbReference>
<dbReference type="RefSeq" id="WP_109306309.1">
    <property type="nucleotide sequence ID" value="NZ_BJUF01000019.1"/>
</dbReference>
<evidence type="ECO:0000313" key="3">
    <source>
        <dbReference type="Proteomes" id="UP000245938"/>
    </source>
</evidence>
<name>A0A2U3AKP2_9BACL</name>
<protein>
    <submittedName>
        <fullName evidence="2">NAD-dependent dehydratase</fullName>
    </submittedName>
</protein>
<dbReference type="OrthoDB" id="9809586at2"/>
<reference evidence="2 3" key="1">
    <citation type="submission" date="2018-05" db="EMBL/GenBank/DDBJ databases">
        <title>Kurthia sibirica genome sequence.</title>
        <authorList>
            <person name="Maclea K.S."/>
            <person name="Goen A.E."/>
        </authorList>
    </citation>
    <scope>NUCLEOTIDE SEQUENCE [LARGE SCALE GENOMIC DNA]</scope>
    <source>
        <strain evidence="2 3">ATCC 49154</strain>
    </source>
</reference>
<dbReference type="InterPro" id="IPR050177">
    <property type="entry name" value="Lipid_A_modif_metabolic_enz"/>
</dbReference>
<evidence type="ECO:0000259" key="1">
    <source>
        <dbReference type="Pfam" id="PF01370"/>
    </source>
</evidence>
<dbReference type="AlphaFoldDB" id="A0A2U3AKP2"/>
<dbReference type="SUPFAM" id="SSF51735">
    <property type="entry name" value="NAD(P)-binding Rossmann-fold domains"/>
    <property type="match status" value="1"/>
</dbReference>
<accession>A0A2U3AKP2</accession>
<dbReference type="Proteomes" id="UP000245938">
    <property type="component" value="Unassembled WGS sequence"/>
</dbReference>
<organism evidence="2 3">
    <name type="scientific">Kurthia sibirica</name>
    <dbReference type="NCBI Taxonomy" id="202750"/>
    <lineage>
        <taxon>Bacteria</taxon>
        <taxon>Bacillati</taxon>
        <taxon>Bacillota</taxon>
        <taxon>Bacilli</taxon>
        <taxon>Bacillales</taxon>
        <taxon>Caryophanaceae</taxon>
        <taxon>Kurthia</taxon>
    </lineage>
</organism>
<dbReference type="PANTHER" id="PTHR43245">
    <property type="entry name" value="BIFUNCTIONAL POLYMYXIN RESISTANCE PROTEIN ARNA"/>
    <property type="match status" value="1"/>
</dbReference>
<dbReference type="Gene3D" id="3.40.50.720">
    <property type="entry name" value="NAD(P)-binding Rossmann-like Domain"/>
    <property type="match status" value="1"/>
</dbReference>
<gene>
    <name evidence="2" type="ORF">DEX24_10085</name>
</gene>
<dbReference type="InterPro" id="IPR001509">
    <property type="entry name" value="Epimerase_deHydtase"/>
</dbReference>
<proteinExistence type="predicted"/>